<dbReference type="InterPro" id="IPR027417">
    <property type="entry name" value="P-loop_NTPase"/>
</dbReference>
<organism evidence="8 9">
    <name type="scientific">Aminipila butyrica</name>
    <dbReference type="NCBI Taxonomy" id="433296"/>
    <lineage>
        <taxon>Bacteria</taxon>
        <taxon>Bacillati</taxon>
        <taxon>Bacillota</taxon>
        <taxon>Clostridia</taxon>
        <taxon>Peptostreptococcales</taxon>
        <taxon>Anaerovoracaceae</taxon>
        <taxon>Aminipila</taxon>
    </lineage>
</organism>
<evidence type="ECO:0000313" key="9">
    <source>
        <dbReference type="Proteomes" id="UP000466848"/>
    </source>
</evidence>
<dbReference type="Pfam" id="PF10412">
    <property type="entry name" value="TrwB_AAD_bind"/>
    <property type="match status" value="1"/>
</dbReference>
<evidence type="ECO:0000256" key="1">
    <source>
        <dbReference type="ARBA" id="ARBA00004651"/>
    </source>
</evidence>
<dbReference type="AlphaFoldDB" id="A0A858BXF0"/>
<name>A0A858BXF0_9FIRM</name>
<feature type="transmembrane region" description="Helical" evidence="6">
    <location>
        <begin position="71"/>
        <end position="91"/>
    </location>
</feature>
<accession>A0A858BXF0</accession>
<dbReference type="PANTHER" id="PTHR37937">
    <property type="entry name" value="CONJUGATIVE TRANSFER: DNA TRANSPORT"/>
    <property type="match status" value="1"/>
</dbReference>
<dbReference type="KEGG" id="abut:Ami103574_10855"/>
<dbReference type="InterPro" id="IPR019476">
    <property type="entry name" value="T4SS_TraD_DNA-bd"/>
</dbReference>
<dbReference type="InterPro" id="IPR051539">
    <property type="entry name" value="T4SS-coupling_protein"/>
</dbReference>
<evidence type="ECO:0000313" key="8">
    <source>
        <dbReference type="EMBL" id="QIB69788.1"/>
    </source>
</evidence>
<keyword evidence="9" id="KW-1185">Reference proteome</keyword>
<gene>
    <name evidence="8" type="ORF">Ami103574_10855</name>
</gene>
<evidence type="ECO:0000256" key="2">
    <source>
        <dbReference type="ARBA" id="ARBA00022475"/>
    </source>
</evidence>
<dbReference type="GO" id="GO:0005886">
    <property type="term" value="C:plasma membrane"/>
    <property type="evidence" value="ECO:0007669"/>
    <property type="project" value="UniProtKB-SubCell"/>
</dbReference>
<evidence type="ECO:0000256" key="3">
    <source>
        <dbReference type="ARBA" id="ARBA00022692"/>
    </source>
</evidence>
<keyword evidence="4 6" id="KW-1133">Transmembrane helix</keyword>
<evidence type="ECO:0000256" key="5">
    <source>
        <dbReference type="ARBA" id="ARBA00023136"/>
    </source>
</evidence>
<feature type="domain" description="Type IV secretion system coupling protein TraD DNA-binding" evidence="7">
    <location>
        <begin position="153"/>
        <end position="532"/>
    </location>
</feature>
<dbReference type="SUPFAM" id="SSF52540">
    <property type="entry name" value="P-loop containing nucleoside triphosphate hydrolases"/>
    <property type="match status" value="1"/>
</dbReference>
<dbReference type="PANTHER" id="PTHR37937:SF1">
    <property type="entry name" value="CONJUGATIVE TRANSFER: DNA TRANSPORT"/>
    <property type="match status" value="1"/>
</dbReference>
<dbReference type="RefSeq" id="WP_163067028.1">
    <property type="nucleotide sequence ID" value="NZ_CP048649.1"/>
</dbReference>
<keyword evidence="3 6" id="KW-0812">Transmembrane</keyword>
<protein>
    <submittedName>
        <fullName evidence="8">Type IV secretion system DNA-binding domain-containing protein</fullName>
    </submittedName>
</protein>
<comment type="subcellular location">
    <subcellularLocation>
        <location evidence="1">Cell membrane</location>
        <topology evidence="1">Multi-pass membrane protein</topology>
    </subcellularLocation>
</comment>
<keyword evidence="2" id="KW-1003">Cell membrane</keyword>
<keyword evidence="5 6" id="KW-0472">Membrane</keyword>
<feature type="transmembrane region" description="Helical" evidence="6">
    <location>
        <begin position="21"/>
        <end position="43"/>
    </location>
</feature>
<sequence length="630" mass="72214">MKDFINKVKEDGFLAFLSNKWVFSILAGAMLLHLHLSFSQAFLSQDTITLIFLEKALFSFQGSQAQLFKSFYIVSSLAGIFFACFLFYRAFFERFIHYGKGGKRQENKAEIESMIPDFPYNNEELQIIVGLKQNKFNLDPIKYPEYLIIPAAAMFQNFLITGTIGTGKTASVMYPFLKQVMFYQAKNPEKKAGMLILDVKGNFYEQALKYAEECGRKDDILLIQLDGDQFYNPLAKPHMEAVDLASRSRTVMDLFSGGAKKEKFWDTKAGQMMTECIRLMRLTEGYVTLADIHALVTNTDFLQERLEFLYENQDNVSEFEMNACVNYFMGEFSGKAETTIETIKSCVTEMTGFFASSERINKAFCPGKEQLTFTGFDQCINEGKIIILAMNKAQYPEVSRTIAAYLKLDFQSEVQQRTSNPRLNNTRPVTFICDEYQEFVTGNDADFYGLSRESKCCSIVSSQSYTSILKTLGNREAFDTLQQNLINKIWLRTDDKLTIETAQFLTGKEEKEKYSKNISESMNDTKKSKIFGKLVSDKASFSESLNVSTQKDFVFEEKIFTQVLKLFKAICFTANETGMNEPHLVHLCPYFMEPVINIKLEDEQESKDNIPDENNSTIINMKEIMERNKK</sequence>
<reference evidence="8 9" key="1">
    <citation type="submission" date="2020-02" db="EMBL/GenBank/DDBJ databases">
        <authorList>
            <person name="Kim Y.B."/>
            <person name="Roh S.W."/>
        </authorList>
    </citation>
    <scope>NUCLEOTIDE SEQUENCE [LARGE SCALE GENOMIC DNA]</scope>
    <source>
        <strain evidence="8 9">DSM 103574</strain>
    </source>
</reference>
<keyword evidence="8" id="KW-0238">DNA-binding</keyword>
<dbReference type="Gene3D" id="3.40.50.300">
    <property type="entry name" value="P-loop containing nucleotide triphosphate hydrolases"/>
    <property type="match status" value="2"/>
</dbReference>
<dbReference type="EMBL" id="CP048649">
    <property type="protein sequence ID" value="QIB69788.1"/>
    <property type="molecule type" value="Genomic_DNA"/>
</dbReference>
<evidence type="ECO:0000259" key="7">
    <source>
        <dbReference type="Pfam" id="PF10412"/>
    </source>
</evidence>
<dbReference type="Proteomes" id="UP000466848">
    <property type="component" value="Chromosome"/>
</dbReference>
<proteinExistence type="predicted"/>
<evidence type="ECO:0000256" key="4">
    <source>
        <dbReference type="ARBA" id="ARBA00022989"/>
    </source>
</evidence>
<evidence type="ECO:0000256" key="6">
    <source>
        <dbReference type="SAM" id="Phobius"/>
    </source>
</evidence>
<dbReference type="GO" id="GO:0003677">
    <property type="term" value="F:DNA binding"/>
    <property type="evidence" value="ECO:0007669"/>
    <property type="project" value="UniProtKB-KW"/>
</dbReference>